<dbReference type="PANTHER" id="PTHR14187:SF5">
    <property type="entry name" value="HEAT SHOCK 70 KDA PROTEIN 12A"/>
    <property type="match status" value="1"/>
</dbReference>
<protein>
    <submittedName>
        <fullName evidence="1">Uncharacterized protein</fullName>
    </submittedName>
</protein>
<gene>
    <name evidence="1" type="ORF">POSPLADRAFT_1145501</name>
</gene>
<accession>A0A1X6MZR9</accession>
<name>A0A1X6MZR9_9APHY</name>
<dbReference type="GeneID" id="36330760"/>
<dbReference type="PANTHER" id="PTHR14187">
    <property type="entry name" value="ALPHA KINASE/ELONGATION FACTOR 2 KINASE"/>
    <property type="match status" value="1"/>
</dbReference>
<dbReference type="Gene3D" id="3.90.640.10">
    <property type="entry name" value="Actin, Chain A, domain 4"/>
    <property type="match status" value="1"/>
</dbReference>
<dbReference type="Gene3D" id="3.30.420.40">
    <property type="match status" value="2"/>
</dbReference>
<dbReference type="InterPro" id="IPR043129">
    <property type="entry name" value="ATPase_NBD"/>
</dbReference>
<evidence type="ECO:0000313" key="1">
    <source>
        <dbReference type="EMBL" id="OSX61854.1"/>
    </source>
</evidence>
<dbReference type="SUPFAM" id="SSF53067">
    <property type="entry name" value="Actin-like ATPase domain"/>
    <property type="match status" value="2"/>
</dbReference>
<evidence type="ECO:0000313" key="2">
    <source>
        <dbReference type="Proteomes" id="UP000194127"/>
    </source>
</evidence>
<dbReference type="STRING" id="670580.A0A1X6MZR9"/>
<dbReference type="CDD" id="cd10170">
    <property type="entry name" value="ASKHA_NBD_HSP70"/>
    <property type="match status" value="1"/>
</dbReference>
<dbReference type="EMBL" id="KZ110598">
    <property type="protein sequence ID" value="OSX61854.1"/>
    <property type="molecule type" value="Genomic_DNA"/>
</dbReference>
<keyword evidence="2" id="KW-1185">Reference proteome</keyword>
<dbReference type="Proteomes" id="UP000194127">
    <property type="component" value="Unassembled WGS sequence"/>
</dbReference>
<dbReference type="RefSeq" id="XP_024338648.1">
    <property type="nucleotide sequence ID" value="XM_024485811.1"/>
</dbReference>
<proteinExistence type="predicted"/>
<dbReference type="OrthoDB" id="2963168at2759"/>
<reference evidence="1 2" key="1">
    <citation type="submission" date="2017-04" db="EMBL/GenBank/DDBJ databases">
        <title>Genome Sequence of the Model Brown-Rot Fungus Postia placenta SB12.</title>
        <authorList>
            <consortium name="DOE Joint Genome Institute"/>
            <person name="Gaskell J."/>
            <person name="Kersten P."/>
            <person name="Larrondo L.F."/>
            <person name="Canessa P."/>
            <person name="Martinez D."/>
            <person name="Hibbett D."/>
            <person name="Schmoll M."/>
            <person name="Kubicek C.P."/>
            <person name="Martinez A.T."/>
            <person name="Yadav J."/>
            <person name="Master E."/>
            <person name="Magnuson J.K."/>
            <person name="James T."/>
            <person name="Yaver D."/>
            <person name="Berka R."/>
            <person name="Labutti K."/>
            <person name="Lipzen A."/>
            <person name="Aerts A."/>
            <person name="Barry K."/>
            <person name="Henrissat B."/>
            <person name="Blanchette R."/>
            <person name="Grigoriev I."/>
            <person name="Cullen D."/>
        </authorList>
    </citation>
    <scope>NUCLEOTIDE SEQUENCE [LARGE SCALE GENOMIC DNA]</scope>
    <source>
        <strain evidence="1 2">MAD-698-R-SB12</strain>
    </source>
</reference>
<dbReference type="AlphaFoldDB" id="A0A1X6MZR9"/>
<organism evidence="1 2">
    <name type="scientific">Postia placenta MAD-698-R-SB12</name>
    <dbReference type="NCBI Taxonomy" id="670580"/>
    <lineage>
        <taxon>Eukaryota</taxon>
        <taxon>Fungi</taxon>
        <taxon>Dikarya</taxon>
        <taxon>Basidiomycota</taxon>
        <taxon>Agaricomycotina</taxon>
        <taxon>Agaricomycetes</taxon>
        <taxon>Polyporales</taxon>
        <taxon>Adustoporiaceae</taxon>
        <taxon>Rhodonia</taxon>
    </lineage>
</organism>
<sequence length="581" mass="63428">MAQPYKGPYRKLIIAFDVGTTFSGIAYSLLDPGEVPQVHGVTRFPGQENAAGDSKIPSILYYNLDGSVRAVGAEAALPHLALDAEDEGLLFVEWFKLHLRPSALASEDAIRARVPPLPPNKSVVDVFADFLRYLFACARRYITESHGNGESLWKSVENSIEFVLTHPNGWEGNQQAKMRRAAIMAGLVPDTATGHSRVHFVSEGEASLHFCVRSGLATETVQNGKTVMIVDAGGGTVDLSTYTFTTISPMSVEEVVAPDCIPGIMQGSTTVNVRARNFLQAKLARSTYRNDEDIRTMMDAFEKSAKPIFKDAGESAYIKFGSMGCNDPAVGIRRGQLILAGSDVASFFRPAVCAIVDAVEKQSKAITAAGALTTVFLVGGFAASPWLYSQLKDALCASSLNVARPDRHTSKAVAEGAILHYLEQWVSVRVTRITYGVECITEYIPFDAEHVKRRDSVFSGPSGGQVLPHRFSVILPKGKRIQENEEFSYKYFCEAREASTLNSISVEITCYRGKSTAPSWTDSEPEMFSTLCTVHADTSRVGKAKQKGKKGIYYELKYKVVLLCGPTELKAQISWVENVSG</sequence>